<dbReference type="FunCoup" id="A0A0D1X989">
    <property type="interactions" value="145"/>
</dbReference>
<dbReference type="PANTHER" id="PTHR28106:SF1">
    <property type="entry name" value="MITOCHONDRIAL ATPASE COMPLEX SUBUNIT ATP10"/>
    <property type="match status" value="1"/>
</dbReference>
<evidence type="ECO:0000256" key="1">
    <source>
        <dbReference type="SAM" id="MobiDB-lite"/>
    </source>
</evidence>
<reference evidence="2 3" key="1">
    <citation type="submission" date="2015-01" db="EMBL/GenBank/DDBJ databases">
        <title>The Genome Sequence of Ochroconis gallopava CBS43764.</title>
        <authorList>
            <consortium name="The Broad Institute Genomics Platform"/>
            <person name="Cuomo C."/>
            <person name="de Hoog S."/>
            <person name="Gorbushina A."/>
            <person name="Stielow B."/>
            <person name="Teixiera M."/>
            <person name="Abouelleil A."/>
            <person name="Chapman S.B."/>
            <person name="Priest M."/>
            <person name="Young S.K."/>
            <person name="Wortman J."/>
            <person name="Nusbaum C."/>
            <person name="Birren B."/>
        </authorList>
    </citation>
    <scope>NUCLEOTIDE SEQUENCE [LARGE SCALE GENOMIC DNA]</scope>
    <source>
        <strain evidence="2 3">CBS 43764</strain>
    </source>
</reference>
<keyword evidence="3" id="KW-1185">Reference proteome</keyword>
<dbReference type="Pfam" id="PF05176">
    <property type="entry name" value="ATP-synt_10"/>
    <property type="match status" value="1"/>
</dbReference>
<name>A0A0D1X989_9PEZI</name>
<evidence type="ECO:0008006" key="4">
    <source>
        <dbReference type="Google" id="ProtNLM"/>
    </source>
</evidence>
<sequence>MKAHQLRLLRSLAFDSQPRRCANCAQRIRQFHAMGPLLQEQQAQRETAASPAEEKPRAPAPSQIIHRPTGKLPTSPGEHWKHPGYIEPLGRPIGHDAPPQFHDNAPIDMRDFQQRYRDFVSKERNLEKREKLKSQLSRPYFRDWSNLKFEKGKLWLGNEKLWRSDMSLWMPNLVGRTLSGEAYKATTEVLKGKISLLAVFQRDWAQKQAETWFSPNHNAKVANLIEDGRLNLVQVNVEDAPLARAVQNMFHWFMRRSMDKRRQENYFFIKQVPDSVVEEIGILNSRVGYVYLVDQDCRIRWAGCAEANEREKEALFKGAETLIRRLEQSKSTAGQ</sequence>
<accession>A0A0D1X989</accession>
<dbReference type="OrthoDB" id="17089at2759"/>
<dbReference type="AlphaFoldDB" id="A0A0D1X989"/>
<organism evidence="2 3">
    <name type="scientific">Verruconis gallopava</name>
    <dbReference type="NCBI Taxonomy" id="253628"/>
    <lineage>
        <taxon>Eukaryota</taxon>
        <taxon>Fungi</taxon>
        <taxon>Dikarya</taxon>
        <taxon>Ascomycota</taxon>
        <taxon>Pezizomycotina</taxon>
        <taxon>Dothideomycetes</taxon>
        <taxon>Pleosporomycetidae</taxon>
        <taxon>Venturiales</taxon>
        <taxon>Sympoventuriaceae</taxon>
        <taxon>Verruconis</taxon>
    </lineage>
</organism>
<dbReference type="STRING" id="253628.A0A0D1X989"/>
<dbReference type="InParanoid" id="A0A0D1X989"/>
<dbReference type="RefSeq" id="XP_016208565.1">
    <property type="nucleotide sequence ID" value="XM_016363595.1"/>
</dbReference>
<evidence type="ECO:0000313" key="2">
    <source>
        <dbReference type="EMBL" id="KIV98695.1"/>
    </source>
</evidence>
<dbReference type="HOGENOM" id="CLU_047290_1_0_1"/>
<dbReference type="InterPro" id="IPR007849">
    <property type="entry name" value="ATP10"/>
</dbReference>
<dbReference type="VEuPathDB" id="FungiDB:PV09_09523"/>
<dbReference type="GeneID" id="27317496"/>
<protein>
    <recommendedName>
        <fullName evidence="4">Mitochondrial ATPase complex subunit ATP10</fullName>
    </recommendedName>
</protein>
<proteinExistence type="predicted"/>
<dbReference type="GO" id="GO:0005743">
    <property type="term" value="C:mitochondrial inner membrane"/>
    <property type="evidence" value="ECO:0007669"/>
    <property type="project" value="TreeGrafter"/>
</dbReference>
<dbReference type="GO" id="GO:0033615">
    <property type="term" value="P:mitochondrial proton-transporting ATP synthase complex assembly"/>
    <property type="evidence" value="ECO:0007669"/>
    <property type="project" value="TreeGrafter"/>
</dbReference>
<feature type="region of interest" description="Disordered" evidence="1">
    <location>
        <begin position="40"/>
        <end position="78"/>
    </location>
</feature>
<dbReference type="EMBL" id="KN847603">
    <property type="protein sequence ID" value="KIV98695.1"/>
    <property type="molecule type" value="Genomic_DNA"/>
</dbReference>
<dbReference type="PANTHER" id="PTHR28106">
    <property type="entry name" value="MITOCHONDRIAL ATPASE COMPLEX SUBUNIT ATP10"/>
    <property type="match status" value="1"/>
</dbReference>
<gene>
    <name evidence="2" type="ORF">PV09_09523</name>
</gene>
<dbReference type="Proteomes" id="UP000053259">
    <property type="component" value="Unassembled WGS sequence"/>
</dbReference>
<evidence type="ECO:0000313" key="3">
    <source>
        <dbReference type="Proteomes" id="UP000053259"/>
    </source>
</evidence>